<comment type="cofactor">
    <cofactor evidence="1 10">
        <name>Mg(2+)</name>
        <dbReference type="ChEBI" id="CHEBI:18420"/>
    </cofactor>
</comment>
<dbReference type="GO" id="GO:0006400">
    <property type="term" value="P:tRNA modification"/>
    <property type="evidence" value="ECO:0007669"/>
    <property type="project" value="TreeGrafter"/>
</dbReference>
<comment type="function">
    <text evidence="2 10 12">Catalyzes the transfer of a dimethylallyl group onto the adenine at position 37 in tRNAs that read codons beginning with uridine, leading to the formation of N6-(dimethylallyl)adenosine (i(6)A).</text>
</comment>
<feature type="site" description="Interaction with substrate tRNA" evidence="10">
    <location>
        <position position="375"/>
    </location>
</feature>
<dbReference type="AlphaFoldDB" id="A0A173LJR6"/>
<evidence type="ECO:0000313" key="15">
    <source>
        <dbReference type="Proteomes" id="UP000186104"/>
    </source>
</evidence>
<keyword evidence="15" id="KW-1185">Reference proteome</keyword>
<evidence type="ECO:0000256" key="9">
    <source>
        <dbReference type="ARBA" id="ARBA00049563"/>
    </source>
</evidence>
<organism evidence="14 15">
    <name type="scientific">Dietzia timorensis</name>
    <dbReference type="NCBI Taxonomy" id="499555"/>
    <lineage>
        <taxon>Bacteria</taxon>
        <taxon>Bacillati</taxon>
        <taxon>Actinomycetota</taxon>
        <taxon>Actinomycetes</taxon>
        <taxon>Mycobacteriales</taxon>
        <taxon>Dietziaceae</taxon>
        <taxon>Dietzia</taxon>
    </lineage>
</organism>
<dbReference type="SUPFAM" id="SSF52540">
    <property type="entry name" value="P-loop containing nucleoside triphosphate hydrolases"/>
    <property type="match status" value="2"/>
</dbReference>
<evidence type="ECO:0000256" key="7">
    <source>
        <dbReference type="ARBA" id="ARBA00022840"/>
    </source>
</evidence>
<dbReference type="Pfam" id="PF01715">
    <property type="entry name" value="IPPT"/>
    <property type="match status" value="1"/>
</dbReference>
<keyword evidence="6 10" id="KW-0547">Nucleotide-binding</keyword>
<comment type="similarity">
    <text evidence="3 10 13">Belongs to the IPP transferase family.</text>
</comment>
<dbReference type="GO" id="GO:0005524">
    <property type="term" value="F:ATP binding"/>
    <property type="evidence" value="ECO:0007669"/>
    <property type="project" value="UniProtKB-UniRule"/>
</dbReference>
<evidence type="ECO:0000256" key="13">
    <source>
        <dbReference type="RuleBase" id="RU003785"/>
    </source>
</evidence>
<evidence type="ECO:0000256" key="10">
    <source>
        <dbReference type="HAMAP-Rule" id="MF_00185"/>
    </source>
</evidence>
<evidence type="ECO:0000256" key="4">
    <source>
        <dbReference type="ARBA" id="ARBA00022679"/>
    </source>
</evidence>
<evidence type="ECO:0000256" key="2">
    <source>
        <dbReference type="ARBA" id="ARBA00003213"/>
    </source>
</evidence>
<dbReference type="EMBL" id="CP015961">
    <property type="protein sequence ID" value="ANI92566.1"/>
    <property type="molecule type" value="Genomic_DNA"/>
</dbReference>
<evidence type="ECO:0000256" key="12">
    <source>
        <dbReference type="RuleBase" id="RU003784"/>
    </source>
</evidence>
<evidence type="ECO:0000256" key="11">
    <source>
        <dbReference type="RuleBase" id="RU003783"/>
    </source>
</evidence>
<dbReference type="STRING" id="499555.BJL86_1795"/>
<dbReference type="InterPro" id="IPR027417">
    <property type="entry name" value="P-loop_NTPase"/>
</dbReference>
<dbReference type="EC" id="2.5.1.75" evidence="10"/>
<evidence type="ECO:0000256" key="1">
    <source>
        <dbReference type="ARBA" id="ARBA00001946"/>
    </source>
</evidence>
<feature type="binding site" evidence="10">
    <location>
        <begin position="263"/>
        <end position="270"/>
    </location>
    <ligand>
        <name>ATP</name>
        <dbReference type="ChEBI" id="CHEBI:30616"/>
    </ligand>
</feature>
<dbReference type="GO" id="GO:0052381">
    <property type="term" value="F:tRNA dimethylallyltransferase activity"/>
    <property type="evidence" value="ECO:0007669"/>
    <property type="project" value="UniProtKB-UniRule"/>
</dbReference>
<dbReference type="InterPro" id="IPR039657">
    <property type="entry name" value="Dimethylallyltransferase"/>
</dbReference>
<feature type="site" description="Interaction with substrate tRNA" evidence="10">
    <location>
        <position position="354"/>
    </location>
</feature>
<keyword evidence="8 10" id="KW-0460">Magnesium</keyword>
<dbReference type="KEGG" id="dtm:BJL86_1795"/>
<evidence type="ECO:0000256" key="5">
    <source>
        <dbReference type="ARBA" id="ARBA00022694"/>
    </source>
</evidence>
<feature type="binding site" evidence="10">
    <location>
        <begin position="265"/>
        <end position="270"/>
    </location>
    <ligand>
        <name>substrate</name>
    </ligand>
</feature>
<dbReference type="PANTHER" id="PTHR11088">
    <property type="entry name" value="TRNA DIMETHYLALLYLTRANSFERASE"/>
    <property type="match status" value="1"/>
</dbReference>
<proteinExistence type="inferred from homology"/>
<protein>
    <recommendedName>
        <fullName evidence="10">tRNA dimethylallyltransferase</fullName>
        <ecNumber evidence="10">2.5.1.75</ecNumber>
    </recommendedName>
    <alternativeName>
        <fullName evidence="10">Dimethylallyl diphosphate:tRNA dimethylallyltransferase</fullName>
        <shortName evidence="10">DMAPP:tRNA dimethylallyltransferase</shortName>
        <shortName evidence="10">DMATase</shortName>
    </alternativeName>
    <alternativeName>
        <fullName evidence="10">Isopentenyl-diphosphate:tRNA isopentenyltransferase</fullName>
        <shortName evidence="10">IPP transferase</shortName>
        <shortName evidence="10">IPPT</shortName>
        <shortName evidence="10">IPTase</shortName>
    </alternativeName>
</protein>
<gene>
    <name evidence="10" type="primary">miaA</name>
    <name evidence="14" type="ORF">BJL86_1795</name>
</gene>
<dbReference type="NCBIfam" id="TIGR00174">
    <property type="entry name" value="miaA"/>
    <property type="match status" value="1"/>
</dbReference>
<sequence length="566" mass="61892">MASQLVLLPGAPVLVPELSGAAWTDVSTLVDAGVGMLQDAVATADRRILVVAQGPQTTELAYSAHDLRRWGAPSVAVGSSRSERELNDPSGIPGAVLMAWWWIARAGLDVDVKTMTVSATANELTGSVPSVLRTIHAHDGVVMLMADGPAALAPKAPIPLDESAVELDRKLTAFVQGEDELPLLQQDAATSIGWYSQPMWTLLSDFVAGEPPISASHAAPFGVGYHTARWAISSERVDPLLHTSGSNGVPHDEELSRPIVIVGPTGTGKSDLALNLAEELGGQIVNLDAMQLYKGMNIGTAKVPQYERRGIPHHMLDVLDVNETASVADYQRDARDIVERIRASGQTPIVVGGSMMYYQSLIDEWNFPETDPSVRARYESRLEEIGVQALHAELAAKDPEAAKTILDTDPRRTVRALEVIELTGKPFAASRPTIGKPRWDAHIFALDMETSELDSRLEQRTRRMFEQGFIDEVRHLVPKGLRDGVTAKRAIGYLQVLELLDEFGDSEPTASAVEDALDQTFIGTRRYVRRQRSWFRRDARIRWLDANADATGSLVDQALRTVRKRS</sequence>
<dbReference type="FunFam" id="1.10.20.140:FF:000001">
    <property type="entry name" value="tRNA dimethylallyltransferase"/>
    <property type="match status" value="1"/>
</dbReference>
<comment type="caution">
    <text evidence="10">Lacks conserved residue(s) required for the propagation of feature annotation.</text>
</comment>
<evidence type="ECO:0000256" key="3">
    <source>
        <dbReference type="ARBA" id="ARBA00005842"/>
    </source>
</evidence>
<dbReference type="Proteomes" id="UP000186104">
    <property type="component" value="Chromosome"/>
</dbReference>
<name>A0A173LJR6_9ACTN</name>
<keyword evidence="7 10" id="KW-0067">ATP-binding</keyword>
<dbReference type="Gene3D" id="1.10.20.140">
    <property type="match status" value="1"/>
</dbReference>
<keyword evidence="4 10" id="KW-0808">Transferase</keyword>
<evidence type="ECO:0000256" key="6">
    <source>
        <dbReference type="ARBA" id="ARBA00022741"/>
    </source>
</evidence>
<accession>A0A173LJR6</accession>
<evidence type="ECO:0000256" key="8">
    <source>
        <dbReference type="ARBA" id="ARBA00022842"/>
    </source>
</evidence>
<dbReference type="PANTHER" id="PTHR11088:SF60">
    <property type="entry name" value="TRNA DIMETHYLALLYLTRANSFERASE"/>
    <property type="match status" value="1"/>
</dbReference>
<dbReference type="HAMAP" id="MF_00185">
    <property type="entry name" value="IPP_trans"/>
    <property type="match status" value="1"/>
</dbReference>
<dbReference type="Gene3D" id="3.40.50.300">
    <property type="entry name" value="P-loop containing nucleotide triphosphate hydrolases"/>
    <property type="match status" value="1"/>
</dbReference>
<comment type="catalytic activity">
    <reaction evidence="9 10 11">
        <text>adenosine(37) in tRNA + dimethylallyl diphosphate = N(6)-dimethylallyladenosine(37) in tRNA + diphosphate</text>
        <dbReference type="Rhea" id="RHEA:26482"/>
        <dbReference type="Rhea" id="RHEA-COMP:10162"/>
        <dbReference type="Rhea" id="RHEA-COMP:10375"/>
        <dbReference type="ChEBI" id="CHEBI:33019"/>
        <dbReference type="ChEBI" id="CHEBI:57623"/>
        <dbReference type="ChEBI" id="CHEBI:74411"/>
        <dbReference type="ChEBI" id="CHEBI:74415"/>
        <dbReference type="EC" id="2.5.1.75"/>
    </reaction>
</comment>
<dbReference type="InterPro" id="IPR018022">
    <property type="entry name" value="IPT"/>
</dbReference>
<evidence type="ECO:0000313" key="14">
    <source>
        <dbReference type="EMBL" id="ANI92566.1"/>
    </source>
</evidence>
<comment type="subunit">
    <text evidence="10">Monomer.</text>
</comment>
<reference evidence="14 15" key="1">
    <citation type="submission" date="2016-06" db="EMBL/GenBank/DDBJ databases">
        <title>Complete genome sequence of a saline-alkali tolerant type strain Dietzia timorensis ID05-A0528T.</title>
        <authorList>
            <person name="Wu X."/>
        </authorList>
    </citation>
    <scope>NUCLEOTIDE SEQUENCE [LARGE SCALE GENOMIC DNA]</scope>
    <source>
        <strain evidence="14 15">ID05-A0528</strain>
    </source>
</reference>
<keyword evidence="5 10" id="KW-0819">tRNA processing</keyword>